<evidence type="ECO:0000313" key="2">
    <source>
        <dbReference type="Proteomes" id="UP001165287"/>
    </source>
</evidence>
<dbReference type="EMBL" id="JAIQUM010000068">
    <property type="protein sequence ID" value="MBZ5752768.1"/>
    <property type="molecule type" value="Genomic_DNA"/>
</dbReference>
<protein>
    <submittedName>
        <fullName evidence="1">Uncharacterized protein</fullName>
    </submittedName>
</protein>
<proteinExistence type="predicted"/>
<dbReference type="RefSeq" id="WP_224141216.1">
    <property type="nucleotide sequence ID" value="NZ_JAIQUM010000068.1"/>
</dbReference>
<evidence type="ECO:0000313" key="1">
    <source>
        <dbReference type="EMBL" id="MBZ5752768.1"/>
    </source>
</evidence>
<gene>
    <name evidence="1" type="ORF">K9V48_21640</name>
</gene>
<comment type="caution">
    <text evidence="1">The sequence shown here is derived from an EMBL/GenBank/DDBJ whole genome shotgun (WGS) entry which is preliminary data.</text>
</comment>
<name>A0ABS7UWS2_9BACI</name>
<reference evidence="1" key="1">
    <citation type="submission" date="2024-05" db="EMBL/GenBank/DDBJ databases">
        <title>Metabacillus sp. nov., isolated from the rhizosphere soil of tomato plants.</title>
        <authorList>
            <person name="Ma R."/>
        </authorList>
    </citation>
    <scope>NUCLEOTIDE SEQUENCE</scope>
    <source>
        <strain evidence="1">DBTR6</strain>
    </source>
</reference>
<accession>A0ABS7UWS2</accession>
<sequence>MGWTEFQPIRNEYNEQFKSIDEGLLKLLSERKTLTKGKRYFPPYEIMEEWAKKYKLDIPHISWLFYSVNNGSTPFRPDEPGELLTVIPIMKKSVVGDFEYVLTHSMQHKNASLITLEIKQLNEDVEAGHLLPQLILEIISPIKYNVNRNGSRGGGGQTQVRFLVSPRLPEDLKASHFRWFLMLHLWKVLQKK</sequence>
<keyword evidence="2" id="KW-1185">Reference proteome</keyword>
<dbReference type="Proteomes" id="UP001165287">
    <property type="component" value="Unassembled WGS sequence"/>
</dbReference>
<organism evidence="1 2">
    <name type="scientific">Metabacillus rhizolycopersici</name>
    <dbReference type="NCBI Taxonomy" id="2875709"/>
    <lineage>
        <taxon>Bacteria</taxon>
        <taxon>Bacillati</taxon>
        <taxon>Bacillota</taxon>
        <taxon>Bacilli</taxon>
        <taxon>Bacillales</taxon>
        <taxon>Bacillaceae</taxon>
        <taxon>Metabacillus</taxon>
    </lineage>
</organism>